<proteinExistence type="predicted"/>
<evidence type="ECO:0000313" key="4">
    <source>
        <dbReference type="WBParaSite" id="SBAD_0000185201-mRNA-1"/>
    </source>
</evidence>
<dbReference type="InterPro" id="IPR050410">
    <property type="entry name" value="CCR4/nocturin_mRNA_transcr"/>
</dbReference>
<dbReference type="PANTHER" id="PTHR12121">
    <property type="entry name" value="CARBON CATABOLITE REPRESSOR PROTEIN 4"/>
    <property type="match status" value="1"/>
</dbReference>
<dbReference type="InterPro" id="IPR005135">
    <property type="entry name" value="Endo/exonuclease/phosphatase"/>
</dbReference>
<feature type="domain" description="Endonuclease/exonuclease/phosphatase" evidence="1">
    <location>
        <begin position="104"/>
        <end position="450"/>
    </location>
</feature>
<dbReference type="PANTHER" id="PTHR12121:SF34">
    <property type="entry name" value="PROTEIN ANGEL"/>
    <property type="match status" value="1"/>
</dbReference>
<evidence type="ECO:0000259" key="1">
    <source>
        <dbReference type="Pfam" id="PF03372"/>
    </source>
</evidence>
<accession>A0A183IDS0</accession>
<dbReference type="Gene3D" id="3.60.10.10">
    <property type="entry name" value="Endonuclease/exonuclease/phosphatase"/>
    <property type="match status" value="1"/>
</dbReference>
<name>A0A183IDS0_9BILA</name>
<dbReference type="WBParaSite" id="SBAD_0000185201-mRNA-1">
    <property type="protein sequence ID" value="SBAD_0000185201-mRNA-1"/>
    <property type="gene ID" value="SBAD_0000185201"/>
</dbReference>
<gene>
    <name evidence="2" type="ORF">SBAD_LOCUS1764</name>
</gene>
<organism evidence="4">
    <name type="scientific">Soboliphyme baturini</name>
    <dbReference type="NCBI Taxonomy" id="241478"/>
    <lineage>
        <taxon>Eukaryota</taxon>
        <taxon>Metazoa</taxon>
        <taxon>Ecdysozoa</taxon>
        <taxon>Nematoda</taxon>
        <taxon>Enoplea</taxon>
        <taxon>Dorylaimia</taxon>
        <taxon>Dioctophymatida</taxon>
        <taxon>Dioctophymatoidea</taxon>
        <taxon>Soboliphymatidae</taxon>
        <taxon>Soboliphyme</taxon>
    </lineage>
</organism>
<dbReference type="AlphaFoldDB" id="A0A183IDS0"/>
<dbReference type="Pfam" id="PF03372">
    <property type="entry name" value="Exo_endo_phos"/>
    <property type="match status" value="1"/>
</dbReference>
<reference evidence="2 3" key="2">
    <citation type="submission" date="2018-11" db="EMBL/GenBank/DDBJ databases">
        <authorList>
            <consortium name="Pathogen Informatics"/>
        </authorList>
    </citation>
    <scope>NUCLEOTIDE SEQUENCE [LARGE SCALE GENOMIC DNA]</scope>
</reference>
<dbReference type="SUPFAM" id="SSF56219">
    <property type="entry name" value="DNase I-like"/>
    <property type="match status" value="1"/>
</dbReference>
<dbReference type="InterPro" id="IPR036691">
    <property type="entry name" value="Endo/exonu/phosph_ase_sf"/>
</dbReference>
<evidence type="ECO:0000313" key="3">
    <source>
        <dbReference type="Proteomes" id="UP000270296"/>
    </source>
</evidence>
<reference evidence="4" key="1">
    <citation type="submission" date="2016-06" db="UniProtKB">
        <authorList>
            <consortium name="WormBaseParasite"/>
        </authorList>
    </citation>
    <scope>IDENTIFICATION</scope>
</reference>
<dbReference type="EMBL" id="UZAM01006946">
    <property type="protein sequence ID" value="VDO95419.1"/>
    <property type="molecule type" value="Genomic_DNA"/>
</dbReference>
<protein>
    <submittedName>
        <fullName evidence="4">Endo/exonuclease/phosphatase domain-containing protein</fullName>
    </submittedName>
</protein>
<keyword evidence="3" id="KW-1185">Reference proteome</keyword>
<dbReference type="Proteomes" id="UP000270296">
    <property type="component" value="Unassembled WGS sequence"/>
</dbReference>
<dbReference type="OrthoDB" id="10253982at2759"/>
<evidence type="ECO:0000313" key="2">
    <source>
        <dbReference type="EMBL" id="VDO95419.1"/>
    </source>
</evidence>
<dbReference type="GO" id="GO:0000175">
    <property type="term" value="F:3'-5'-RNA exonuclease activity"/>
    <property type="evidence" value="ECO:0007669"/>
    <property type="project" value="TreeGrafter"/>
</dbReference>
<sequence>MADCSIRPMSSAYSFPSTQFWNSVHYRPSIGNRFVTDNYLQANNFSIVPSRSYPSQFFRSWVDKSRQVSECKNANKIGQWETVTPSCQLPHSTVPCITFTFCSYNVLCQSTLDSMYDLYPDCKPEHLTWSFRWPLLQKMFESLDADIFCLQEIEAQYVEPCYMAYFKGRGFDGTFKKRTNDKADGCAIFWRRSKFSLHSSTQLEYLLPRTAMNRDNVGLIVTLKSADDKNDGTKQGLITVATTHLLYNLKRGDIKLAQMALLLSRVQKAAQKNDPETHLPTFHPVIICGDFNATPFSPLHKFVADGALPYEGLRRNEISGQGALGGPKLCFPLLPPSANILEEMCDLLEESSTQSVRVFFRKRFFPAVVGHRLTLRSVYDSEKTTPCRHVTSVLGLKTVDHIFYSDTIQTGTSSGTFEKPFLLCTERCPLPMVSELKMMAAPNSWMPSDHFPLLSKFNFYT</sequence>